<evidence type="ECO:0000313" key="2">
    <source>
        <dbReference type="Proteomes" id="UP000299102"/>
    </source>
</evidence>
<sequence>MIAVLRTSERRNAERYNVRCFGGPPRPAPRHPALAERYRPFGNVAGRDTSEETKKMAKRDRVLDALMANQRDRRERNSPFLCDVAFTLGGHRGFVDDCTPVLTHTIQGAYHTRLTTSDLSHSASLPGGKPFHFSRLRPTSMEGTGSLMTTDQISYSYPSAGNALVAPLRLRMSMGGNVYLITTPVTDMQTTDDYQFCGRSEHFVATPTSLSRASRRYDCRPDILVPD</sequence>
<evidence type="ECO:0000313" key="1">
    <source>
        <dbReference type="EMBL" id="GBP63963.1"/>
    </source>
</evidence>
<dbReference type="Proteomes" id="UP000299102">
    <property type="component" value="Unassembled WGS sequence"/>
</dbReference>
<accession>A0A4C1XLE3</accession>
<keyword evidence="2" id="KW-1185">Reference proteome</keyword>
<gene>
    <name evidence="1" type="ORF">EVAR_25114_1</name>
</gene>
<dbReference type="EMBL" id="BGZK01000884">
    <property type="protein sequence ID" value="GBP63963.1"/>
    <property type="molecule type" value="Genomic_DNA"/>
</dbReference>
<name>A0A4C1XLE3_EUMVA</name>
<dbReference type="AlphaFoldDB" id="A0A4C1XLE3"/>
<reference evidence="1 2" key="1">
    <citation type="journal article" date="2019" name="Commun. Biol.">
        <title>The bagworm genome reveals a unique fibroin gene that provides high tensile strength.</title>
        <authorList>
            <person name="Kono N."/>
            <person name="Nakamura H."/>
            <person name="Ohtoshi R."/>
            <person name="Tomita M."/>
            <person name="Numata K."/>
            <person name="Arakawa K."/>
        </authorList>
    </citation>
    <scope>NUCLEOTIDE SEQUENCE [LARGE SCALE GENOMIC DNA]</scope>
</reference>
<proteinExistence type="predicted"/>
<organism evidence="1 2">
    <name type="scientific">Eumeta variegata</name>
    <name type="common">Bagworm moth</name>
    <name type="synonym">Eumeta japonica</name>
    <dbReference type="NCBI Taxonomy" id="151549"/>
    <lineage>
        <taxon>Eukaryota</taxon>
        <taxon>Metazoa</taxon>
        <taxon>Ecdysozoa</taxon>
        <taxon>Arthropoda</taxon>
        <taxon>Hexapoda</taxon>
        <taxon>Insecta</taxon>
        <taxon>Pterygota</taxon>
        <taxon>Neoptera</taxon>
        <taxon>Endopterygota</taxon>
        <taxon>Lepidoptera</taxon>
        <taxon>Glossata</taxon>
        <taxon>Ditrysia</taxon>
        <taxon>Tineoidea</taxon>
        <taxon>Psychidae</taxon>
        <taxon>Oiketicinae</taxon>
        <taxon>Eumeta</taxon>
    </lineage>
</organism>
<protein>
    <submittedName>
        <fullName evidence="1">Uncharacterized protein</fullName>
    </submittedName>
</protein>
<comment type="caution">
    <text evidence="1">The sequence shown here is derived from an EMBL/GenBank/DDBJ whole genome shotgun (WGS) entry which is preliminary data.</text>
</comment>